<organism evidence="2 3">
    <name type="scientific">Acorus gramineus</name>
    <name type="common">Dwarf sweet flag</name>
    <dbReference type="NCBI Taxonomy" id="55184"/>
    <lineage>
        <taxon>Eukaryota</taxon>
        <taxon>Viridiplantae</taxon>
        <taxon>Streptophyta</taxon>
        <taxon>Embryophyta</taxon>
        <taxon>Tracheophyta</taxon>
        <taxon>Spermatophyta</taxon>
        <taxon>Magnoliopsida</taxon>
        <taxon>Liliopsida</taxon>
        <taxon>Acoraceae</taxon>
        <taxon>Acorus</taxon>
    </lineage>
</organism>
<proteinExistence type="predicted"/>
<name>A0AAV9BI76_ACOGR</name>
<dbReference type="EMBL" id="JAUJYN010000003">
    <property type="protein sequence ID" value="KAK1276160.1"/>
    <property type="molecule type" value="Genomic_DNA"/>
</dbReference>
<evidence type="ECO:0000256" key="1">
    <source>
        <dbReference type="SAM" id="MobiDB-lite"/>
    </source>
</evidence>
<keyword evidence="3" id="KW-1185">Reference proteome</keyword>
<protein>
    <submittedName>
        <fullName evidence="2">Uncharacterized protein</fullName>
    </submittedName>
</protein>
<evidence type="ECO:0000313" key="3">
    <source>
        <dbReference type="Proteomes" id="UP001179952"/>
    </source>
</evidence>
<reference evidence="2" key="2">
    <citation type="submission" date="2023-06" db="EMBL/GenBank/DDBJ databases">
        <authorList>
            <person name="Ma L."/>
            <person name="Liu K.-W."/>
            <person name="Li Z."/>
            <person name="Hsiao Y.-Y."/>
            <person name="Qi Y."/>
            <person name="Fu T."/>
            <person name="Tang G."/>
            <person name="Zhang D."/>
            <person name="Sun W.-H."/>
            <person name="Liu D.-K."/>
            <person name="Li Y."/>
            <person name="Chen G.-Z."/>
            <person name="Liu X.-D."/>
            <person name="Liao X.-Y."/>
            <person name="Jiang Y.-T."/>
            <person name="Yu X."/>
            <person name="Hao Y."/>
            <person name="Huang J."/>
            <person name="Zhao X.-W."/>
            <person name="Ke S."/>
            <person name="Chen Y.-Y."/>
            <person name="Wu W.-L."/>
            <person name="Hsu J.-L."/>
            <person name="Lin Y.-F."/>
            <person name="Huang M.-D."/>
            <person name="Li C.-Y."/>
            <person name="Huang L."/>
            <person name="Wang Z.-W."/>
            <person name="Zhao X."/>
            <person name="Zhong W.-Y."/>
            <person name="Peng D.-H."/>
            <person name="Ahmad S."/>
            <person name="Lan S."/>
            <person name="Zhang J.-S."/>
            <person name="Tsai W.-C."/>
            <person name="Van De Peer Y."/>
            <person name="Liu Z.-J."/>
        </authorList>
    </citation>
    <scope>NUCLEOTIDE SEQUENCE</scope>
    <source>
        <strain evidence="2">SCP</strain>
        <tissue evidence="2">Leaves</tissue>
    </source>
</reference>
<reference evidence="2" key="1">
    <citation type="journal article" date="2023" name="Nat. Commun.">
        <title>Diploid and tetraploid genomes of Acorus and the evolution of monocots.</title>
        <authorList>
            <person name="Ma L."/>
            <person name="Liu K.W."/>
            <person name="Li Z."/>
            <person name="Hsiao Y.Y."/>
            <person name="Qi Y."/>
            <person name="Fu T."/>
            <person name="Tang G.D."/>
            <person name="Zhang D."/>
            <person name="Sun W.H."/>
            <person name="Liu D.K."/>
            <person name="Li Y."/>
            <person name="Chen G.Z."/>
            <person name="Liu X.D."/>
            <person name="Liao X.Y."/>
            <person name="Jiang Y.T."/>
            <person name="Yu X."/>
            <person name="Hao Y."/>
            <person name="Huang J."/>
            <person name="Zhao X.W."/>
            <person name="Ke S."/>
            <person name="Chen Y.Y."/>
            <person name="Wu W.L."/>
            <person name="Hsu J.L."/>
            <person name="Lin Y.F."/>
            <person name="Huang M.D."/>
            <person name="Li C.Y."/>
            <person name="Huang L."/>
            <person name="Wang Z.W."/>
            <person name="Zhao X."/>
            <person name="Zhong W.Y."/>
            <person name="Peng D.H."/>
            <person name="Ahmad S."/>
            <person name="Lan S."/>
            <person name="Zhang J.S."/>
            <person name="Tsai W.C."/>
            <person name="Van de Peer Y."/>
            <person name="Liu Z.J."/>
        </authorList>
    </citation>
    <scope>NUCLEOTIDE SEQUENCE</scope>
    <source>
        <strain evidence="2">SCP</strain>
    </source>
</reference>
<evidence type="ECO:0000313" key="2">
    <source>
        <dbReference type="EMBL" id="KAK1276160.1"/>
    </source>
</evidence>
<feature type="region of interest" description="Disordered" evidence="1">
    <location>
        <begin position="1"/>
        <end position="55"/>
    </location>
</feature>
<gene>
    <name evidence="2" type="ORF">QJS04_geneDACA015924</name>
</gene>
<dbReference type="AlphaFoldDB" id="A0AAV9BI76"/>
<dbReference type="Proteomes" id="UP001179952">
    <property type="component" value="Unassembled WGS sequence"/>
</dbReference>
<accession>A0AAV9BI76</accession>
<comment type="caution">
    <text evidence="2">The sequence shown here is derived from an EMBL/GenBank/DDBJ whole genome shotgun (WGS) entry which is preliminary data.</text>
</comment>
<sequence>MECPGDLSLASMNNNHVPLRRRKRRSTAELGGEAPLRRYVSNPQHPRRSKKAEKQCSVRINIVSVDSFTFLRHPLCRSEKTEK</sequence>